<dbReference type="FunCoup" id="A0A6P8I6N7">
    <property type="interactions" value="879"/>
</dbReference>
<dbReference type="GO" id="GO:0005886">
    <property type="term" value="C:plasma membrane"/>
    <property type="evidence" value="ECO:0007669"/>
    <property type="project" value="TreeGrafter"/>
</dbReference>
<reference evidence="13" key="1">
    <citation type="submission" date="2025-08" db="UniProtKB">
        <authorList>
            <consortium name="RefSeq"/>
        </authorList>
    </citation>
    <scope>IDENTIFICATION</scope>
    <source>
        <tissue evidence="13">Tentacle</tissue>
    </source>
</reference>
<proteinExistence type="inferred from homology"/>
<dbReference type="InterPro" id="IPR027815">
    <property type="entry name" value="CSC1/OSCA1-like_cyt"/>
</dbReference>
<evidence type="ECO:0000256" key="6">
    <source>
        <dbReference type="ARBA" id="ARBA00023136"/>
    </source>
</evidence>
<feature type="domain" description="CSC1/OSCA1-like 7TM region" evidence="9">
    <location>
        <begin position="418"/>
        <end position="681"/>
    </location>
</feature>
<feature type="region of interest" description="Disordered" evidence="7">
    <location>
        <begin position="757"/>
        <end position="813"/>
    </location>
</feature>
<keyword evidence="4 8" id="KW-0812">Transmembrane</keyword>
<evidence type="ECO:0000259" key="9">
    <source>
        <dbReference type="Pfam" id="PF02714"/>
    </source>
</evidence>
<feature type="transmembrane region" description="Helical" evidence="8">
    <location>
        <begin position="198"/>
        <end position="220"/>
    </location>
</feature>
<dbReference type="SUPFAM" id="SSF54928">
    <property type="entry name" value="RNA-binding domain, RBD"/>
    <property type="match status" value="1"/>
</dbReference>
<evidence type="ECO:0000256" key="8">
    <source>
        <dbReference type="SAM" id="Phobius"/>
    </source>
</evidence>
<evidence type="ECO:0000313" key="12">
    <source>
        <dbReference type="Proteomes" id="UP000515163"/>
    </source>
</evidence>
<feature type="transmembrane region" description="Helical" evidence="8">
    <location>
        <begin position="702"/>
        <end position="724"/>
    </location>
</feature>
<evidence type="ECO:0000256" key="7">
    <source>
        <dbReference type="SAM" id="MobiDB-lite"/>
    </source>
</evidence>
<evidence type="ECO:0000256" key="1">
    <source>
        <dbReference type="ARBA" id="ARBA00004127"/>
    </source>
</evidence>
<dbReference type="Pfam" id="PF13967">
    <property type="entry name" value="RSN1_TM"/>
    <property type="match status" value="1"/>
</dbReference>
<keyword evidence="5 8" id="KW-1133">Transmembrane helix</keyword>
<dbReference type="PANTHER" id="PTHR13018">
    <property type="entry name" value="PROBABLE MEMBRANE PROTEIN DUF221-RELATED"/>
    <property type="match status" value="1"/>
</dbReference>
<feature type="transmembrane region" description="Helical" evidence="8">
    <location>
        <begin position="47"/>
        <end position="65"/>
    </location>
</feature>
<dbReference type="KEGG" id="aten:116296501"/>
<sequence length="813" mass="92756">MTSLDLVFDEDANTTNHPIVSQKYCYDLNRNSSFVHYDDIDGGVPQIFGLNILGWAIIIVLFCVIRRLVWDYGRLAVSQKEDQGWTSLFYGQTNSSSKEKPDQDTPIKFPEVKNKDLLSWIPVLFKVKDEHIHMKCGVDALQYIQFQKHLIIYTVIIFCLSIGIILPVNYSGTNEPYRNSFGATTVSNLDVQSHESGILWLHCTFSFIYMIILMVILHHFMSLFKFESKHDSTHSVMITNIPKNVTKEMIEKHFVEVYGDEEIEEVQLAYDCGKLDKIQRKIEAARLGLEHCEETYQITGERPITTVSTRKCCPCCTCCGALHVDGIDYFTEEEEEAKKQFEDTKGSLKSLGVAFVTFVKESTTLKCLKDFNIIKHGSPESSVSRKIFSDHWNVAVAPNAGDILWDHLSVDPESWWARALIINIVLFIFVLFVTTPTVMITMVYQFKTYVQSKNPKLVITPNPFFTQFLPTIMLWTFSATLPAVVSYSSYFEAHWTRSKREHSVMIKTYIFLLLMVIFLPSLALTSADTLFRLTFTGSPNFTKQLACAFMPNNGAFFVNYLVTSALIGTALELCRFPELASYFVRMCFARHDGEKRLVRKESVAEFAFGHQYAWMIVIYSVMAVYSITCPLVTPFGLLYLILKHLVDRYNLYFNYRSPAYKYVDPSVHTTAVSITIISTFFLMLSILFFGVVQLGINDPQTIFTLVLVILTIIALIARLFFGVFKKLGPFKQRLQTDEEENITEKYMPEAYLPPVLRTKREGNTSSDDSSPSQLTRRKTYGSTSSPQPNDHVIDATNLTPSTETVVSMGDEEK</sequence>
<feature type="domain" description="CSC1/OSCA1-like cytosolic" evidence="11">
    <location>
        <begin position="235"/>
        <end position="407"/>
    </location>
</feature>
<protein>
    <submittedName>
        <fullName evidence="13">CSC1-like protein 2 isoform X1</fullName>
    </submittedName>
</protein>
<comment type="similarity">
    <text evidence="2">Belongs to the CSC1 (TC 1.A.17) family.</text>
</comment>
<evidence type="ECO:0000256" key="5">
    <source>
        <dbReference type="ARBA" id="ARBA00022989"/>
    </source>
</evidence>
<dbReference type="InterPro" id="IPR035979">
    <property type="entry name" value="RBD_domain_sf"/>
</dbReference>
<feature type="compositionally biased region" description="Polar residues" evidence="7">
    <location>
        <begin position="796"/>
        <end position="805"/>
    </location>
</feature>
<evidence type="ECO:0000256" key="3">
    <source>
        <dbReference type="ARBA" id="ARBA00022448"/>
    </source>
</evidence>
<gene>
    <name evidence="13" type="primary">LOC116296501</name>
</gene>
<feature type="transmembrane region" description="Helical" evidence="8">
    <location>
        <begin position="150"/>
        <end position="170"/>
    </location>
</feature>
<dbReference type="AlphaFoldDB" id="A0A6P8I6N7"/>
<feature type="compositionally biased region" description="Polar residues" evidence="7">
    <location>
        <begin position="763"/>
        <end position="788"/>
    </location>
</feature>
<dbReference type="Pfam" id="PF02714">
    <property type="entry name" value="RSN1_7TM"/>
    <property type="match status" value="1"/>
</dbReference>
<dbReference type="PANTHER" id="PTHR13018:SF5">
    <property type="entry name" value="RE44586P"/>
    <property type="match status" value="1"/>
</dbReference>
<feature type="domain" description="CSC1/OSCA1-like N-terminal transmembrane" evidence="10">
    <location>
        <begin position="108"/>
        <end position="218"/>
    </location>
</feature>
<dbReference type="InterPro" id="IPR012677">
    <property type="entry name" value="Nucleotide-bd_a/b_plait_sf"/>
</dbReference>
<dbReference type="GO" id="GO:0003676">
    <property type="term" value="F:nucleic acid binding"/>
    <property type="evidence" value="ECO:0007669"/>
    <property type="project" value="InterPro"/>
</dbReference>
<feature type="transmembrane region" description="Helical" evidence="8">
    <location>
        <begin position="508"/>
        <end position="527"/>
    </location>
</feature>
<dbReference type="GO" id="GO:0012505">
    <property type="term" value="C:endomembrane system"/>
    <property type="evidence" value="ECO:0007669"/>
    <property type="project" value="UniProtKB-SubCell"/>
</dbReference>
<dbReference type="InterPro" id="IPR003864">
    <property type="entry name" value="CSC1/OSCA1-like_7TM"/>
</dbReference>
<comment type="subcellular location">
    <subcellularLocation>
        <location evidence="1">Endomembrane system</location>
        <topology evidence="1">Multi-pass membrane protein</topology>
    </subcellularLocation>
</comment>
<dbReference type="Gene3D" id="3.30.70.330">
    <property type="match status" value="1"/>
</dbReference>
<feature type="transmembrane region" description="Helical" evidence="8">
    <location>
        <begin position="464"/>
        <end position="487"/>
    </location>
</feature>
<dbReference type="InterPro" id="IPR045122">
    <property type="entry name" value="Csc1-like"/>
</dbReference>
<keyword evidence="12" id="KW-1185">Reference proteome</keyword>
<dbReference type="Proteomes" id="UP000515163">
    <property type="component" value="Unplaced"/>
</dbReference>
<dbReference type="InterPro" id="IPR032880">
    <property type="entry name" value="CSC1/OSCA1-like_N"/>
</dbReference>
<dbReference type="GO" id="GO:0005227">
    <property type="term" value="F:calcium-activated cation channel activity"/>
    <property type="evidence" value="ECO:0007669"/>
    <property type="project" value="InterPro"/>
</dbReference>
<accession>A0A6P8I6N7</accession>
<dbReference type="Pfam" id="PF14703">
    <property type="entry name" value="PHM7_cyt"/>
    <property type="match status" value="1"/>
</dbReference>
<keyword evidence="3" id="KW-0813">Transport</keyword>
<feature type="transmembrane region" description="Helical" evidence="8">
    <location>
        <begin position="420"/>
        <end position="444"/>
    </location>
</feature>
<keyword evidence="6 8" id="KW-0472">Membrane</keyword>
<name>A0A6P8I6N7_ACTTE</name>
<dbReference type="CDD" id="cd00590">
    <property type="entry name" value="RRM_SF"/>
    <property type="match status" value="1"/>
</dbReference>
<organism evidence="12 13">
    <name type="scientific">Actinia tenebrosa</name>
    <name type="common">Australian red waratah sea anemone</name>
    <dbReference type="NCBI Taxonomy" id="6105"/>
    <lineage>
        <taxon>Eukaryota</taxon>
        <taxon>Metazoa</taxon>
        <taxon>Cnidaria</taxon>
        <taxon>Anthozoa</taxon>
        <taxon>Hexacorallia</taxon>
        <taxon>Actiniaria</taxon>
        <taxon>Actiniidae</taxon>
        <taxon>Actinia</taxon>
    </lineage>
</organism>
<evidence type="ECO:0000259" key="11">
    <source>
        <dbReference type="Pfam" id="PF14703"/>
    </source>
</evidence>
<feature type="transmembrane region" description="Helical" evidence="8">
    <location>
        <begin position="612"/>
        <end position="642"/>
    </location>
</feature>
<evidence type="ECO:0000259" key="10">
    <source>
        <dbReference type="Pfam" id="PF13967"/>
    </source>
</evidence>
<evidence type="ECO:0000313" key="13">
    <source>
        <dbReference type="RefSeq" id="XP_031560385.1"/>
    </source>
</evidence>
<evidence type="ECO:0000256" key="4">
    <source>
        <dbReference type="ARBA" id="ARBA00022692"/>
    </source>
</evidence>
<dbReference type="InParanoid" id="A0A6P8I6N7"/>
<dbReference type="OrthoDB" id="1689567at2759"/>
<feature type="transmembrane region" description="Helical" evidence="8">
    <location>
        <begin position="671"/>
        <end position="696"/>
    </location>
</feature>
<dbReference type="GeneID" id="116296501"/>
<dbReference type="RefSeq" id="XP_031560385.1">
    <property type="nucleotide sequence ID" value="XM_031704525.1"/>
</dbReference>
<evidence type="ECO:0000256" key="2">
    <source>
        <dbReference type="ARBA" id="ARBA00007779"/>
    </source>
</evidence>